<protein>
    <submittedName>
        <fullName evidence="1">Uncharacterized protein</fullName>
    </submittedName>
</protein>
<sequence length="110" mass="12366">MQRALRRVDSREGAPIQLTAHLDATAAEEIGFELLDVEAPKNPQLFRQTVRTLGRFDSWQLAAFSDENDLTAPESAVIDDGLAALDEAVTLKGRWNLLKYRFTQPQKLIN</sequence>
<evidence type="ECO:0000313" key="2">
    <source>
        <dbReference type="Proteomes" id="UP000252100"/>
    </source>
</evidence>
<reference evidence="1 2" key="1">
    <citation type="journal article" date="2018" name="J. Microbiol.">
        <title>Salicibibacter kimchii gen. nov., sp. nov., a moderately halophilic and alkalitolerant bacterium in the family Bacillaceae, isolated from kimchi.</title>
        <authorList>
            <person name="Jang J.Y."/>
            <person name="Oh Y.J."/>
            <person name="Lim S.K."/>
            <person name="Park H.K."/>
            <person name="Lee C."/>
            <person name="Kim J.Y."/>
            <person name="Lee M.A."/>
            <person name="Choi H.J."/>
        </authorList>
    </citation>
    <scope>NUCLEOTIDE SEQUENCE [LARGE SCALE GENOMIC DNA]</scope>
    <source>
        <strain evidence="1 2">NKC1-1</strain>
    </source>
</reference>
<evidence type="ECO:0000313" key="1">
    <source>
        <dbReference type="EMBL" id="AXF54804.1"/>
    </source>
</evidence>
<keyword evidence="2" id="KW-1185">Reference proteome</keyword>
<organism evidence="1 2">
    <name type="scientific">Salicibibacter kimchii</name>
    <dbReference type="NCBI Taxonomy" id="2099786"/>
    <lineage>
        <taxon>Bacteria</taxon>
        <taxon>Bacillati</taxon>
        <taxon>Bacillota</taxon>
        <taxon>Bacilli</taxon>
        <taxon>Bacillales</taxon>
        <taxon>Bacillaceae</taxon>
        <taxon>Salicibibacter</taxon>
    </lineage>
</organism>
<accession>A0A345BV23</accession>
<name>A0A345BV23_9BACI</name>
<dbReference type="RefSeq" id="WP_114370212.1">
    <property type="nucleotide sequence ID" value="NZ_CP031092.1"/>
</dbReference>
<dbReference type="Proteomes" id="UP000252100">
    <property type="component" value="Chromosome"/>
</dbReference>
<gene>
    <name evidence="1" type="ORF">DT065_01410</name>
</gene>
<dbReference type="KEGG" id="rue:DT065_01410"/>
<dbReference type="EMBL" id="CP031092">
    <property type="protein sequence ID" value="AXF54804.1"/>
    <property type="molecule type" value="Genomic_DNA"/>
</dbReference>
<proteinExistence type="predicted"/>
<dbReference type="AlphaFoldDB" id="A0A345BV23"/>